<keyword evidence="9" id="KW-1185">Reference proteome</keyword>
<keyword evidence="4" id="KW-0249">Electron transport</keyword>
<dbReference type="InterPro" id="IPR052364">
    <property type="entry name" value="Rubrerythrin"/>
</dbReference>
<dbReference type="EMBL" id="JAYKOT010000001">
    <property type="protein sequence ID" value="MEB3428767.1"/>
    <property type="molecule type" value="Genomic_DNA"/>
</dbReference>
<dbReference type="PROSITE" id="PS50903">
    <property type="entry name" value="RUBREDOXIN_LIKE"/>
    <property type="match status" value="1"/>
</dbReference>
<dbReference type="GO" id="GO:0016491">
    <property type="term" value="F:oxidoreductase activity"/>
    <property type="evidence" value="ECO:0007669"/>
    <property type="project" value="InterPro"/>
</dbReference>
<dbReference type="Proteomes" id="UP001357733">
    <property type="component" value="Unassembled WGS sequence"/>
</dbReference>
<dbReference type="CDD" id="cd01041">
    <property type="entry name" value="Rubrerythrin"/>
    <property type="match status" value="1"/>
</dbReference>
<protein>
    <submittedName>
        <fullName evidence="8">Rubrerythrin family protein</fullName>
    </submittedName>
</protein>
<evidence type="ECO:0000256" key="1">
    <source>
        <dbReference type="ARBA" id="ARBA00001965"/>
    </source>
</evidence>
<evidence type="ECO:0000256" key="3">
    <source>
        <dbReference type="ARBA" id="ARBA00022723"/>
    </source>
</evidence>
<proteinExistence type="predicted"/>
<dbReference type="PANTHER" id="PTHR43865">
    <property type="entry name" value="RUBRERYTHRIN-RELATED"/>
    <property type="match status" value="1"/>
</dbReference>
<evidence type="ECO:0000256" key="5">
    <source>
        <dbReference type="ARBA" id="ARBA00023004"/>
    </source>
</evidence>
<dbReference type="AlphaFoldDB" id="A0AAW9MW80"/>
<keyword evidence="2" id="KW-0813">Transport</keyword>
<dbReference type="PANTHER" id="PTHR43865:SF1">
    <property type="entry name" value="RUBRERYTHRIN-RELATED"/>
    <property type="match status" value="1"/>
</dbReference>
<evidence type="ECO:0000259" key="6">
    <source>
        <dbReference type="PROSITE" id="PS50903"/>
    </source>
</evidence>
<feature type="domain" description="Rubredoxin-like" evidence="6">
    <location>
        <begin position="155"/>
        <end position="189"/>
    </location>
</feature>
<comment type="cofactor">
    <cofactor evidence="1">
        <name>Fe(3+)</name>
        <dbReference type="ChEBI" id="CHEBI:29034"/>
    </cofactor>
</comment>
<comment type="caution">
    <text evidence="8">The sequence shown here is derived from an EMBL/GenBank/DDBJ whole genome shotgun (WGS) entry which is preliminary data.</text>
</comment>
<dbReference type="Gene3D" id="2.20.28.10">
    <property type="match status" value="1"/>
</dbReference>
<organism evidence="8 9">
    <name type="scientific">Citroniella saccharovorans</name>
    <dbReference type="NCBI Taxonomy" id="2053367"/>
    <lineage>
        <taxon>Bacteria</taxon>
        <taxon>Bacillati</taxon>
        <taxon>Bacillota</taxon>
        <taxon>Tissierellia</taxon>
        <taxon>Tissierellales</taxon>
        <taxon>Peptoniphilaceae</taxon>
        <taxon>Citroniella</taxon>
    </lineage>
</organism>
<dbReference type="Pfam" id="PF21349">
    <property type="entry name" value="RUBY_RBDX"/>
    <property type="match status" value="1"/>
</dbReference>
<reference evidence="8 9" key="1">
    <citation type="submission" date="2024-01" db="EMBL/GenBank/DDBJ databases">
        <title>Complete genome sequence of Citroniella saccharovorans strain M6.X9, isolated from human fecal sample.</title>
        <authorList>
            <person name="Cheng G."/>
            <person name="Westerholm M."/>
            <person name="Schnurer A."/>
        </authorList>
    </citation>
    <scope>NUCLEOTIDE SEQUENCE [LARGE SCALE GENOMIC DNA]</scope>
    <source>
        <strain evidence="8 9">DSM 29873</strain>
    </source>
</reference>
<dbReference type="InterPro" id="IPR003251">
    <property type="entry name" value="Rr_diiron-bd_dom"/>
</dbReference>
<dbReference type="InterPro" id="IPR012347">
    <property type="entry name" value="Ferritin-like"/>
</dbReference>
<name>A0AAW9MW80_9FIRM</name>
<evidence type="ECO:0000313" key="9">
    <source>
        <dbReference type="Proteomes" id="UP001357733"/>
    </source>
</evidence>
<feature type="domain" description="Ferritin-like diiron" evidence="7">
    <location>
        <begin position="2"/>
        <end position="148"/>
    </location>
</feature>
<dbReference type="SUPFAM" id="SSF47240">
    <property type="entry name" value="Ferritin-like"/>
    <property type="match status" value="1"/>
</dbReference>
<dbReference type="InterPro" id="IPR048574">
    <property type="entry name" value="RUBY_RBDX"/>
</dbReference>
<keyword evidence="3" id="KW-0479">Metal-binding</keyword>
<evidence type="ECO:0000256" key="2">
    <source>
        <dbReference type="ARBA" id="ARBA00022448"/>
    </source>
</evidence>
<dbReference type="InterPro" id="IPR009040">
    <property type="entry name" value="Ferritin-like_diiron"/>
</dbReference>
<dbReference type="FunFam" id="2.20.28.10:FF:000018">
    <property type="entry name" value="Rubrerythrin"/>
    <property type="match status" value="1"/>
</dbReference>
<dbReference type="RefSeq" id="WP_324618798.1">
    <property type="nucleotide sequence ID" value="NZ_JAYKOT010000001.1"/>
</dbReference>
<evidence type="ECO:0000259" key="7">
    <source>
        <dbReference type="PROSITE" id="PS50905"/>
    </source>
</evidence>
<accession>A0AAW9MW80</accession>
<dbReference type="GO" id="GO:0005506">
    <property type="term" value="F:iron ion binding"/>
    <property type="evidence" value="ECO:0007669"/>
    <property type="project" value="InterPro"/>
</dbReference>
<evidence type="ECO:0000313" key="8">
    <source>
        <dbReference type="EMBL" id="MEB3428767.1"/>
    </source>
</evidence>
<dbReference type="NCBIfam" id="NF045767">
    <property type="entry name" value="RuberyRbr"/>
    <property type="match status" value="1"/>
</dbReference>
<dbReference type="PROSITE" id="PS50905">
    <property type="entry name" value="FERRITIN_LIKE"/>
    <property type="match status" value="1"/>
</dbReference>
<dbReference type="Gene3D" id="1.20.1260.10">
    <property type="match status" value="1"/>
</dbReference>
<dbReference type="CDD" id="cd00729">
    <property type="entry name" value="rubredoxin_SM"/>
    <property type="match status" value="1"/>
</dbReference>
<dbReference type="SUPFAM" id="SSF57802">
    <property type="entry name" value="Rubredoxin-like"/>
    <property type="match status" value="1"/>
</dbReference>
<evidence type="ECO:0000256" key="4">
    <source>
        <dbReference type="ARBA" id="ARBA00022982"/>
    </source>
</evidence>
<sequence>MKLKGSKTMKNLMTAFAGECQAAMRYMYFAKTADKEGFVQISRIFEETMRNEQAHAKRLFKYLNEELKGEEVEIEAAYPVQLGNTKENLESAYKGENFEAEKMYPEFAKIAEEEGFKEISHTFTEIGEAEEAHEARYRKLHDNIVNDRVFKREEKVKWLCLNCGYIHEGKEAPEKCPACDHPKKYFELFVENY</sequence>
<gene>
    <name evidence="8" type="ORF">VLK81_01805</name>
</gene>
<keyword evidence="5" id="KW-0408">Iron</keyword>
<dbReference type="Pfam" id="PF02915">
    <property type="entry name" value="Rubrerythrin"/>
    <property type="match status" value="1"/>
</dbReference>
<dbReference type="InterPro" id="IPR009078">
    <property type="entry name" value="Ferritin-like_SF"/>
</dbReference>
<dbReference type="InterPro" id="IPR024934">
    <property type="entry name" value="Rubredoxin-like_dom"/>
</dbReference>